<dbReference type="SUPFAM" id="SSF51905">
    <property type="entry name" value="FAD/NAD(P)-binding domain"/>
    <property type="match status" value="1"/>
</dbReference>
<dbReference type="Gene3D" id="3.50.50.60">
    <property type="entry name" value="FAD/NAD(P)-binding domain"/>
    <property type="match status" value="1"/>
</dbReference>
<dbReference type="Proteomes" id="UP001497522">
    <property type="component" value="Chromosome 1"/>
</dbReference>
<proteinExistence type="predicted"/>
<protein>
    <recommendedName>
        <fullName evidence="3">FAD-binding domain-containing protein</fullName>
    </recommendedName>
</protein>
<dbReference type="InterPro" id="IPR036188">
    <property type="entry name" value="FAD/NAD-bd_sf"/>
</dbReference>
<reference evidence="1 2" key="1">
    <citation type="submission" date="2024-03" db="EMBL/GenBank/DDBJ databases">
        <authorList>
            <consortium name="ELIXIR-Norway"/>
            <consortium name="Elixir Norway"/>
        </authorList>
    </citation>
    <scope>NUCLEOTIDE SEQUENCE [LARGE SCALE GENOMIC DNA]</scope>
</reference>
<name>A0ABP1A5N5_9BRYO</name>
<keyword evidence="2" id="KW-1185">Reference proteome</keyword>
<evidence type="ECO:0000313" key="1">
    <source>
        <dbReference type="EMBL" id="CAK9857829.1"/>
    </source>
</evidence>
<evidence type="ECO:0000313" key="2">
    <source>
        <dbReference type="Proteomes" id="UP001497522"/>
    </source>
</evidence>
<evidence type="ECO:0008006" key="3">
    <source>
        <dbReference type="Google" id="ProtNLM"/>
    </source>
</evidence>
<dbReference type="EMBL" id="OZ023702">
    <property type="protein sequence ID" value="CAK9857829.1"/>
    <property type="molecule type" value="Genomic_DNA"/>
</dbReference>
<sequence>MTPQIAQGANLAFEDGLELALQLSSASDLRCALEAYEKRRIPREELACEHSAQGGPIPESFIDWIYSEVPSSPPKNYIRCESMFPIRI</sequence>
<gene>
    <name evidence="1" type="ORF">CSSPJE1EN2_LOCUS824</name>
</gene>
<organism evidence="1 2">
    <name type="scientific">Sphagnum jensenii</name>
    <dbReference type="NCBI Taxonomy" id="128206"/>
    <lineage>
        <taxon>Eukaryota</taxon>
        <taxon>Viridiplantae</taxon>
        <taxon>Streptophyta</taxon>
        <taxon>Embryophyta</taxon>
        <taxon>Bryophyta</taxon>
        <taxon>Sphagnophytina</taxon>
        <taxon>Sphagnopsida</taxon>
        <taxon>Sphagnales</taxon>
        <taxon>Sphagnaceae</taxon>
        <taxon>Sphagnum</taxon>
    </lineage>
</organism>
<accession>A0ABP1A5N5</accession>